<organism evidence="1 2">
    <name type="scientific">Ceraceosorus bombacis</name>
    <dbReference type="NCBI Taxonomy" id="401625"/>
    <lineage>
        <taxon>Eukaryota</taxon>
        <taxon>Fungi</taxon>
        <taxon>Dikarya</taxon>
        <taxon>Basidiomycota</taxon>
        <taxon>Ustilaginomycotina</taxon>
        <taxon>Exobasidiomycetes</taxon>
        <taxon>Ceraceosorales</taxon>
        <taxon>Ceraceosoraceae</taxon>
        <taxon>Ceraceosorus</taxon>
    </lineage>
</organism>
<proteinExistence type="predicted"/>
<dbReference type="Proteomes" id="UP000054845">
    <property type="component" value="Unassembled WGS sequence"/>
</dbReference>
<accession>A0A0P1BP43</accession>
<reference evidence="1 2" key="1">
    <citation type="submission" date="2014-09" db="EMBL/GenBank/DDBJ databases">
        <authorList>
            <person name="Magalhaes I.L.F."/>
            <person name="Oliveira U."/>
            <person name="Santos F.R."/>
            <person name="Vidigal T.H.D.A."/>
            <person name="Brescovit A.D."/>
            <person name="Santos A.J."/>
        </authorList>
    </citation>
    <scope>NUCLEOTIDE SEQUENCE [LARGE SCALE GENOMIC DNA]</scope>
</reference>
<protein>
    <submittedName>
        <fullName evidence="1">Uncharacterized protein</fullName>
    </submittedName>
</protein>
<dbReference type="EMBL" id="CCYA01000269">
    <property type="protein sequence ID" value="CEH17985.1"/>
    <property type="molecule type" value="Genomic_DNA"/>
</dbReference>
<sequence length="75" mass="8602">MKAMFTLAPRRCEPMLYVVATLFVHAKRLAERAASRARSSEQHACMYSHSCEGVYIVLSWRRVLQQDEDGRAGEE</sequence>
<name>A0A0P1BP43_9BASI</name>
<evidence type="ECO:0000313" key="1">
    <source>
        <dbReference type="EMBL" id="CEH17985.1"/>
    </source>
</evidence>
<keyword evidence="2" id="KW-1185">Reference proteome</keyword>
<evidence type="ECO:0000313" key="2">
    <source>
        <dbReference type="Proteomes" id="UP000054845"/>
    </source>
</evidence>
<dbReference type="AlphaFoldDB" id="A0A0P1BP43"/>